<dbReference type="Proteomes" id="UP001596501">
    <property type="component" value="Unassembled WGS sequence"/>
</dbReference>
<keyword evidence="1" id="KW-1133">Transmembrane helix</keyword>
<sequence>MDTRTADKPGQQVDVQARVQLIKAEMPETYKAIVVQAQMMGNEAYALVRRGLRGEANCFYAVERGHVVGTPFNLPDVQADMARFMVQFGCAFLVMWAPVAVAAAAGKGAADGAH</sequence>
<evidence type="ECO:0000256" key="1">
    <source>
        <dbReference type="SAM" id="Phobius"/>
    </source>
</evidence>
<reference evidence="3" key="1">
    <citation type="journal article" date="2019" name="Int. J. Syst. Evol. Microbiol.">
        <title>The Global Catalogue of Microorganisms (GCM) 10K type strain sequencing project: providing services to taxonomists for standard genome sequencing and annotation.</title>
        <authorList>
            <consortium name="The Broad Institute Genomics Platform"/>
            <consortium name="The Broad Institute Genome Sequencing Center for Infectious Disease"/>
            <person name="Wu L."/>
            <person name="Ma J."/>
        </authorList>
    </citation>
    <scope>NUCLEOTIDE SEQUENCE [LARGE SCALE GENOMIC DNA]</scope>
    <source>
        <strain evidence="3">CGMCC 1.12371</strain>
    </source>
</reference>
<organism evidence="2 3">
    <name type="scientific">Hydrogenophaga atypica</name>
    <dbReference type="NCBI Taxonomy" id="249409"/>
    <lineage>
        <taxon>Bacteria</taxon>
        <taxon>Pseudomonadati</taxon>
        <taxon>Pseudomonadota</taxon>
        <taxon>Betaproteobacteria</taxon>
        <taxon>Burkholderiales</taxon>
        <taxon>Comamonadaceae</taxon>
        <taxon>Hydrogenophaga</taxon>
    </lineage>
</organism>
<evidence type="ECO:0000313" key="3">
    <source>
        <dbReference type="Proteomes" id="UP001596501"/>
    </source>
</evidence>
<proteinExistence type="predicted"/>
<gene>
    <name evidence="2" type="ORF">ACFQPB_07630</name>
</gene>
<name>A0ABW2QKS2_9BURK</name>
<protein>
    <submittedName>
        <fullName evidence="2">Uncharacterized protein</fullName>
    </submittedName>
</protein>
<feature type="transmembrane region" description="Helical" evidence="1">
    <location>
        <begin position="84"/>
        <end position="105"/>
    </location>
</feature>
<accession>A0ABW2QKS2</accession>
<keyword evidence="1" id="KW-0812">Transmembrane</keyword>
<keyword evidence="1" id="KW-0472">Membrane</keyword>
<keyword evidence="3" id="KW-1185">Reference proteome</keyword>
<dbReference type="RefSeq" id="WP_382221433.1">
    <property type="nucleotide sequence ID" value="NZ_JBHTCA010000004.1"/>
</dbReference>
<evidence type="ECO:0000313" key="2">
    <source>
        <dbReference type="EMBL" id="MFC7408727.1"/>
    </source>
</evidence>
<dbReference type="EMBL" id="JBHTCA010000004">
    <property type="protein sequence ID" value="MFC7408727.1"/>
    <property type="molecule type" value="Genomic_DNA"/>
</dbReference>
<comment type="caution">
    <text evidence="2">The sequence shown here is derived from an EMBL/GenBank/DDBJ whole genome shotgun (WGS) entry which is preliminary data.</text>
</comment>